<accession>A0A9P7RCB2</accession>
<dbReference type="AlphaFoldDB" id="A0A9P7RCB2"/>
<organism evidence="1 2">
    <name type="scientific">Colletotrichum scovillei</name>
    <dbReference type="NCBI Taxonomy" id="1209932"/>
    <lineage>
        <taxon>Eukaryota</taxon>
        <taxon>Fungi</taxon>
        <taxon>Dikarya</taxon>
        <taxon>Ascomycota</taxon>
        <taxon>Pezizomycotina</taxon>
        <taxon>Sordariomycetes</taxon>
        <taxon>Hypocreomycetidae</taxon>
        <taxon>Glomerellales</taxon>
        <taxon>Glomerellaceae</taxon>
        <taxon>Colletotrichum</taxon>
        <taxon>Colletotrichum acutatum species complex</taxon>
    </lineage>
</organism>
<keyword evidence="2" id="KW-1185">Reference proteome</keyword>
<feature type="non-terminal residue" evidence="1">
    <location>
        <position position="46"/>
    </location>
</feature>
<name>A0A9P7RCB2_9PEZI</name>
<sequence>YTLTGHIKGIQATTYEPVHAGVIVASSNLDAMNMILVLDWCDCSIL</sequence>
<evidence type="ECO:0000313" key="1">
    <source>
        <dbReference type="EMBL" id="KAG7054723.1"/>
    </source>
</evidence>
<comment type="caution">
    <text evidence="1">The sequence shown here is derived from an EMBL/GenBank/DDBJ whole genome shotgun (WGS) entry which is preliminary data.</text>
</comment>
<dbReference type="Proteomes" id="UP000699042">
    <property type="component" value="Unassembled WGS sequence"/>
</dbReference>
<evidence type="ECO:0000313" key="2">
    <source>
        <dbReference type="Proteomes" id="UP000699042"/>
    </source>
</evidence>
<dbReference type="EMBL" id="JAESDN010000002">
    <property type="protein sequence ID" value="KAG7054723.1"/>
    <property type="molecule type" value="Genomic_DNA"/>
</dbReference>
<protein>
    <submittedName>
        <fullName evidence="1">Uncharacterized protein</fullName>
    </submittedName>
</protein>
<reference evidence="1" key="1">
    <citation type="submission" date="2021-05" db="EMBL/GenBank/DDBJ databases">
        <title>Comparative genomics of three Colletotrichum scovillei strains and genetic complementation revealed genes involved fungal growth and virulence on chili pepper.</title>
        <authorList>
            <person name="Hsieh D.-K."/>
            <person name="Chuang S.-C."/>
            <person name="Chen C.-Y."/>
            <person name="Chao Y.-T."/>
            <person name="Lu M.-Y.J."/>
            <person name="Lee M.-H."/>
            <person name="Shih M.-C."/>
        </authorList>
    </citation>
    <scope>NUCLEOTIDE SEQUENCE</scope>
    <source>
        <strain evidence="1">Coll-153</strain>
    </source>
</reference>
<gene>
    <name evidence="1" type="ORF">JMJ77_007198</name>
</gene>
<proteinExistence type="predicted"/>